<feature type="domain" description="Ubiquitin-like" evidence="9">
    <location>
        <begin position="1"/>
        <end position="69"/>
    </location>
</feature>
<dbReference type="InterPro" id="IPR050158">
    <property type="entry name" value="Ubiquitin_ubiquitin-like"/>
</dbReference>
<dbReference type="SMART" id="SM00213">
    <property type="entry name" value="UBQ"/>
    <property type="match status" value="3"/>
</dbReference>
<evidence type="ECO:0000256" key="8">
    <source>
        <dbReference type="ARBA" id="ARBA00023242"/>
    </source>
</evidence>
<accession>A0A4U6T1Y4</accession>
<dbReference type="PRINTS" id="PR00348">
    <property type="entry name" value="UBIQUITIN"/>
</dbReference>
<keyword evidence="5" id="KW-1017">Isopeptide bond</keyword>
<evidence type="ECO:0000259" key="9">
    <source>
        <dbReference type="PROSITE" id="PS50053"/>
    </source>
</evidence>
<dbReference type="SUPFAM" id="SSF54236">
    <property type="entry name" value="Ubiquitin-like"/>
    <property type="match status" value="4"/>
</dbReference>
<organism evidence="10 11">
    <name type="scientific">Setaria viridis</name>
    <name type="common">Green bristlegrass</name>
    <name type="synonym">Setaria italica subsp. viridis</name>
    <dbReference type="NCBI Taxonomy" id="4556"/>
    <lineage>
        <taxon>Eukaryota</taxon>
        <taxon>Viridiplantae</taxon>
        <taxon>Streptophyta</taxon>
        <taxon>Embryophyta</taxon>
        <taxon>Tracheophyta</taxon>
        <taxon>Spermatophyta</taxon>
        <taxon>Magnoliopsida</taxon>
        <taxon>Liliopsida</taxon>
        <taxon>Poales</taxon>
        <taxon>Poaceae</taxon>
        <taxon>PACMAD clade</taxon>
        <taxon>Panicoideae</taxon>
        <taxon>Panicodae</taxon>
        <taxon>Paniceae</taxon>
        <taxon>Cenchrinae</taxon>
        <taxon>Setaria</taxon>
    </lineage>
</organism>
<evidence type="ECO:0000313" key="10">
    <source>
        <dbReference type="EMBL" id="TKV94448.1"/>
    </source>
</evidence>
<dbReference type="Pfam" id="PF00240">
    <property type="entry name" value="ubiquitin"/>
    <property type="match status" value="4"/>
</dbReference>
<evidence type="ECO:0000313" key="11">
    <source>
        <dbReference type="Proteomes" id="UP000298652"/>
    </source>
</evidence>
<feature type="domain" description="Ubiquitin-like" evidence="9">
    <location>
        <begin position="74"/>
        <end position="103"/>
    </location>
</feature>
<comment type="subcellular location">
    <subcellularLocation>
        <location evidence="2">Cytoplasm</location>
    </subcellularLocation>
    <subcellularLocation>
        <location evidence="1">Nucleus</location>
    </subcellularLocation>
</comment>
<dbReference type="Gramene" id="TKV94448">
    <property type="protein sequence ID" value="TKV94448"/>
    <property type="gene ID" value="SEVIR_9G295400v2"/>
</dbReference>
<evidence type="ECO:0000256" key="1">
    <source>
        <dbReference type="ARBA" id="ARBA00004123"/>
    </source>
</evidence>
<dbReference type="FunFam" id="3.10.20.90:FF:000469">
    <property type="entry name" value="Polyubiquitin-C"/>
    <property type="match status" value="1"/>
</dbReference>
<dbReference type="Gene3D" id="3.10.20.90">
    <property type="entry name" value="Phosphatidylinositol 3-kinase Catalytic Subunit, Chain A, domain 1"/>
    <property type="match status" value="4"/>
</dbReference>
<reference evidence="10" key="1">
    <citation type="submission" date="2019-03" db="EMBL/GenBank/DDBJ databases">
        <title>WGS assembly of Setaria viridis.</title>
        <authorList>
            <person name="Huang P."/>
            <person name="Jenkins J."/>
            <person name="Grimwood J."/>
            <person name="Barry K."/>
            <person name="Healey A."/>
            <person name="Mamidi S."/>
            <person name="Sreedasyam A."/>
            <person name="Shu S."/>
            <person name="Feldman M."/>
            <person name="Wu J."/>
            <person name="Yu Y."/>
            <person name="Chen C."/>
            <person name="Johnson J."/>
            <person name="Rokhsar D."/>
            <person name="Baxter I."/>
            <person name="Schmutz J."/>
            <person name="Brutnell T."/>
            <person name="Kellogg E."/>
        </authorList>
    </citation>
    <scope>NUCLEOTIDE SEQUENCE [LARGE SCALE GENOMIC DNA]</scope>
</reference>
<dbReference type="EMBL" id="CM016560">
    <property type="protein sequence ID" value="TKV94448.1"/>
    <property type="molecule type" value="Genomic_DNA"/>
</dbReference>
<proteinExistence type="inferred from homology"/>
<dbReference type="PANTHER" id="PTHR10666">
    <property type="entry name" value="UBIQUITIN"/>
    <property type="match status" value="1"/>
</dbReference>
<protein>
    <recommendedName>
        <fullName evidence="9">Ubiquitin-like domain-containing protein</fullName>
    </recommendedName>
</protein>
<dbReference type="InterPro" id="IPR000626">
    <property type="entry name" value="Ubiquitin-like_dom"/>
</dbReference>
<evidence type="ECO:0000256" key="2">
    <source>
        <dbReference type="ARBA" id="ARBA00004496"/>
    </source>
</evidence>
<keyword evidence="4" id="KW-0963">Cytoplasm</keyword>
<comment type="similarity">
    <text evidence="3">Belongs to the ubiquitin family.</text>
</comment>
<name>A0A4U6T1Y4_SETVI</name>
<sequence>MQISVKGLRGETVTYNVESSDTIKSIKGKIQDRDGIPWREQRLIWGGKQLEDEHTFGSYKIEKESMLRLRPIRSHQRLLFDGKQLEEKLTIAHYGIPVESTIYDDFDMQIFVKMPSGKTIILEVEPSDTISSVKAKIRDQQKIIFNGRKLNDNSKLVDYDIQKESTLHLDLCQNGAMQIFVKALPSKDISLKKRLIYEGKLLEHRRTLADYNIQTESTLFLDCGKGSSSAETQL</sequence>
<feature type="domain" description="Ubiquitin-like" evidence="9">
    <location>
        <begin position="192"/>
        <end position="221"/>
    </location>
</feature>
<dbReference type="PROSITE" id="PS50053">
    <property type="entry name" value="UBIQUITIN_2"/>
    <property type="match status" value="4"/>
</dbReference>
<dbReference type="GO" id="GO:0005737">
    <property type="term" value="C:cytoplasm"/>
    <property type="evidence" value="ECO:0007669"/>
    <property type="project" value="UniProtKB-SubCell"/>
</dbReference>
<dbReference type="AlphaFoldDB" id="A0A4U6T1Y4"/>
<feature type="domain" description="Ubiquitin-like" evidence="9">
    <location>
        <begin position="108"/>
        <end position="176"/>
    </location>
</feature>
<keyword evidence="6" id="KW-0677">Repeat</keyword>
<evidence type="ECO:0000256" key="4">
    <source>
        <dbReference type="ARBA" id="ARBA00022490"/>
    </source>
</evidence>
<gene>
    <name evidence="10" type="ORF">SEVIR_9G295400v2</name>
</gene>
<dbReference type="GO" id="GO:0005634">
    <property type="term" value="C:nucleus"/>
    <property type="evidence" value="ECO:0007669"/>
    <property type="project" value="UniProtKB-SubCell"/>
</dbReference>
<dbReference type="InterPro" id="IPR019956">
    <property type="entry name" value="Ubiquitin_dom"/>
</dbReference>
<dbReference type="Proteomes" id="UP000298652">
    <property type="component" value="Chromosome 9"/>
</dbReference>
<keyword evidence="11" id="KW-1185">Reference proteome</keyword>
<keyword evidence="7" id="KW-0832">Ubl conjugation</keyword>
<dbReference type="InterPro" id="IPR029071">
    <property type="entry name" value="Ubiquitin-like_domsf"/>
</dbReference>
<evidence type="ECO:0000256" key="7">
    <source>
        <dbReference type="ARBA" id="ARBA00022843"/>
    </source>
</evidence>
<evidence type="ECO:0000256" key="6">
    <source>
        <dbReference type="ARBA" id="ARBA00022737"/>
    </source>
</evidence>
<evidence type="ECO:0000256" key="5">
    <source>
        <dbReference type="ARBA" id="ARBA00022499"/>
    </source>
</evidence>
<keyword evidence="8" id="KW-0539">Nucleus</keyword>
<evidence type="ECO:0000256" key="3">
    <source>
        <dbReference type="ARBA" id="ARBA00008430"/>
    </source>
</evidence>
<dbReference type="GO" id="GO:0003729">
    <property type="term" value="F:mRNA binding"/>
    <property type="evidence" value="ECO:0007669"/>
    <property type="project" value="UniProtKB-ARBA"/>
</dbReference>